<proteinExistence type="predicted"/>
<dbReference type="EMBL" id="MOOE01000003">
    <property type="protein sequence ID" value="KAK1535248.1"/>
    <property type="molecule type" value="Genomic_DNA"/>
</dbReference>
<keyword evidence="2" id="KW-1185">Reference proteome</keyword>
<organism evidence="1 2">
    <name type="scientific">Colletotrichum costaricense</name>
    <dbReference type="NCBI Taxonomy" id="1209916"/>
    <lineage>
        <taxon>Eukaryota</taxon>
        <taxon>Fungi</taxon>
        <taxon>Dikarya</taxon>
        <taxon>Ascomycota</taxon>
        <taxon>Pezizomycotina</taxon>
        <taxon>Sordariomycetes</taxon>
        <taxon>Hypocreomycetidae</taxon>
        <taxon>Glomerellales</taxon>
        <taxon>Glomerellaceae</taxon>
        <taxon>Colletotrichum</taxon>
        <taxon>Colletotrichum acutatum species complex</taxon>
    </lineage>
</organism>
<protein>
    <submittedName>
        <fullName evidence="1">Uncharacterized protein</fullName>
    </submittedName>
</protein>
<accession>A0AAI9Z5U9</accession>
<evidence type="ECO:0000313" key="1">
    <source>
        <dbReference type="EMBL" id="KAK1535248.1"/>
    </source>
</evidence>
<dbReference type="GeneID" id="85335730"/>
<name>A0AAI9Z5U9_9PEZI</name>
<dbReference type="AlphaFoldDB" id="A0AAI9Z5U9"/>
<reference evidence="1 2" key="1">
    <citation type="submission" date="2016-10" db="EMBL/GenBank/DDBJ databases">
        <title>The genome sequence of Colletotrichum fioriniae PJ7.</title>
        <authorList>
            <person name="Baroncelli R."/>
        </authorList>
    </citation>
    <scope>NUCLEOTIDE SEQUENCE [LARGE SCALE GENOMIC DNA]</scope>
    <source>
        <strain evidence="1 2">IMI 309622</strain>
    </source>
</reference>
<dbReference type="RefSeq" id="XP_060318448.1">
    <property type="nucleotide sequence ID" value="XM_060452183.1"/>
</dbReference>
<comment type="caution">
    <text evidence="1">The sequence shown here is derived from an EMBL/GenBank/DDBJ whole genome shotgun (WGS) entry which is preliminary data.</text>
</comment>
<dbReference type="Proteomes" id="UP001240678">
    <property type="component" value="Unassembled WGS sequence"/>
</dbReference>
<sequence>MPASIYLEPASSLNRAGCRSRCGFCTNCRPPDPDICRTAAPVSFVLRYFKMFPGPRITGLGFGLGTDTDQCTLYVLERRTSCSHVPSVPAGKDPSVEDCAHRTQRRELKSEAYMPVLLVGNYLQNSRKRRPYPALRQYKAYPSPPPHIPGLSTKELPRLYQDFTWFFLGKTIHDVSAGRLPVALAVGRSQVRSSDPNSAHSSYG</sequence>
<gene>
    <name evidence="1" type="ORF">CCOS01_04000</name>
</gene>
<evidence type="ECO:0000313" key="2">
    <source>
        <dbReference type="Proteomes" id="UP001240678"/>
    </source>
</evidence>